<dbReference type="GO" id="GO:0008235">
    <property type="term" value="F:metalloexopeptidase activity"/>
    <property type="evidence" value="ECO:0007669"/>
    <property type="project" value="InterPro"/>
</dbReference>
<dbReference type="PANTHER" id="PTHR12147">
    <property type="entry name" value="METALLOPEPTIDASE M28 FAMILY MEMBER"/>
    <property type="match status" value="1"/>
</dbReference>
<dbReference type="STRING" id="1379870.SD10_09745"/>
<keyword evidence="4" id="KW-1185">Reference proteome</keyword>
<feature type="domain" description="Peptidase M28" evidence="2">
    <location>
        <begin position="212"/>
        <end position="384"/>
    </location>
</feature>
<feature type="transmembrane region" description="Helical" evidence="1">
    <location>
        <begin position="188"/>
        <end position="210"/>
    </location>
</feature>
<dbReference type="PANTHER" id="PTHR12147:SF26">
    <property type="entry name" value="PEPTIDASE M28 DOMAIN-CONTAINING PROTEIN"/>
    <property type="match status" value="1"/>
</dbReference>
<protein>
    <submittedName>
        <fullName evidence="3">Peptidase M28</fullName>
    </submittedName>
</protein>
<dbReference type="Gene3D" id="3.40.630.10">
    <property type="entry name" value="Zn peptidases"/>
    <property type="match status" value="1"/>
</dbReference>
<dbReference type="EMBL" id="CP010429">
    <property type="protein sequence ID" value="AKD55148.1"/>
    <property type="molecule type" value="Genomic_DNA"/>
</dbReference>
<dbReference type="HOGENOM" id="CLU_047405_0_0_10"/>
<dbReference type="GO" id="GO:0006508">
    <property type="term" value="P:proteolysis"/>
    <property type="evidence" value="ECO:0007669"/>
    <property type="project" value="InterPro"/>
</dbReference>
<gene>
    <name evidence="3" type="ORF">SD10_09745</name>
</gene>
<feature type="transmembrane region" description="Helical" evidence="1">
    <location>
        <begin position="158"/>
        <end position="176"/>
    </location>
</feature>
<dbReference type="PATRIC" id="fig|1379870.5.peg.2120"/>
<dbReference type="InterPro" id="IPR045175">
    <property type="entry name" value="M28_fam"/>
</dbReference>
<keyword evidence="1" id="KW-1133">Transmembrane helix</keyword>
<dbReference type="Proteomes" id="UP000033054">
    <property type="component" value="Chromosome"/>
</dbReference>
<keyword evidence="1" id="KW-0472">Membrane</keyword>
<evidence type="ECO:0000256" key="1">
    <source>
        <dbReference type="SAM" id="Phobius"/>
    </source>
</evidence>
<feature type="transmembrane region" description="Helical" evidence="1">
    <location>
        <begin position="61"/>
        <end position="90"/>
    </location>
</feature>
<evidence type="ECO:0000313" key="3">
    <source>
        <dbReference type="EMBL" id="AKD55148.1"/>
    </source>
</evidence>
<proteinExistence type="predicted"/>
<dbReference type="SUPFAM" id="SSF53187">
    <property type="entry name" value="Zn-dependent exopeptidases"/>
    <property type="match status" value="1"/>
</dbReference>
<dbReference type="AlphaFoldDB" id="A0A0E3ZTQ3"/>
<reference evidence="3 4" key="1">
    <citation type="journal article" date="2014" name="Curr. Microbiol.">
        <title>Spirosoma radiotolerans sp. nov., a gamma-radiation-resistant bacterium isolated from gamma ray-irradiated soil.</title>
        <authorList>
            <person name="Lee J.J."/>
            <person name="Srinivasan S."/>
            <person name="Lim S."/>
            <person name="Joe M."/>
            <person name="Im S."/>
            <person name="Bae S.I."/>
            <person name="Park K.R."/>
            <person name="Han J.H."/>
            <person name="Park S.H."/>
            <person name="Joo B.M."/>
            <person name="Park S.J."/>
            <person name="Kim M.K."/>
        </authorList>
    </citation>
    <scope>NUCLEOTIDE SEQUENCE [LARGE SCALE GENOMIC DNA]</scope>
    <source>
        <strain evidence="3 4">DG5A</strain>
    </source>
</reference>
<evidence type="ECO:0000259" key="2">
    <source>
        <dbReference type="Pfam" id="PF04389"/>
    </source>
</evidence>
<keyword evidence="1" id="KW-0812">Transmembrane</keyword>
<evidence type="ECO:0000313" key="4">
    <source>
        <dbReference type="Proteomes" id="UP000033054"/>
    </source>
</evidence>
<accession>A0A0E3ZTQ3</accession>
<sequence length="398" mass="44199">MCYIVNISVQTILDELASLPHRGAATTHGAKAAGLLKNYLGALGARVQMESFETPRTYATIVYWLIGGLLTGLALVPVSGVAVGLVWYFIWMAMLYFNWRYSFIIRFPVQHTDQNVIGRWPARRTGEQPLRKIILMAHYDTAPISLLYSPKRQASFRGSLLVSLFLMLLAGVAATYEVFRVGLPYLTYLRYGLMVYFLLQAVVGTAGYWFKGYSNGASDNATGVAAALTTASRLHEASLPDVEIEVVLTSAEEVGMVGAYYYVKAHRKEWKPAQTLAINFDTLGAGKLTIVEKTGTAEQIRYDNEPTRLARQLATTEAFQNRVQVGSWHTADFDSVWFVRNKIPVLALCALDANGQMPRIHQRTDTLNQLDITPLDTAIDLAEAVVYAWLTPNKESVS</sequence>
<name>A0A0E3ZTQ3_9BACT</name>
<dbReference type="Pfam" id="PF04389">
    <property type="entry name" value="Peptidase_M28"/>
    <property type="match status" value="1"/>
</dbReference>
<organism evidence="3 4">
    <name type="scientific">Spirosoma radiotolerans</name>
    <dbReference type="NCBI Taxonomy" id="1379870"/>
    <lineage>
        <taxon>Bacteria</taxon>
        <taxon>Pseudomonadati</taxon>
        <taxon>Bacteroidota</taxon>
        <taxon>Cytophagia</taxon>
        <taxon>Cytophagales</taxon>
        <taxon>Cytophagaceae</taxon>
        <taxon>Spirosoma</taxon>
    </lineage>
</organism>
<dbReference type="KEGG" id="srd:SD10_09745"/>
<dbReference type="InterPro" id="IPR007484">
    <property type="entry name" value="Peptidase_M28"/>
</dbReference>